<accession>A0A8J7GMI9</accession>
<sequence>MWFDFDLAKASLAVAMGTLIVIWRQARTADRQAAAAERQAAAMEATAAVAACELQRLLALDAQANAPRISLTWDNHHWCCAEWSYFTVTCTGGPNELDTVEIRVRQESDLVAVTSGDHGQRGLALQWREVFRGTDLTFDGHVVDGYGWAVFDVTLSRGNDRWHTAVRVHVPEPHITYGDFLDEVGRDTEEFANY</sequence>
<evidence type="ECO:0000313" key="2">
    <source>
        <dbReference type="Proteomes" id="UP000622552"/>
    </source>
</evidence>
<keyword evidence="2" id="KW-1185">Reference proteome</keyword>
<organism evidence="1 2">
    <name type="scientific">Longispora fulva</name>
    <dbReference type="NCBI Taxonomy" id="619741"/>
    <lineage>
        <taxon>Bacteria</taxon>
        <taxon>Bacillati</taxon>
        <taxon>Actinomycetota</taxon>
        <taxon>Actinomycetes</taxon>
        <taxon>Micromonosporales</taxon>
        <taxon>Micromonosporaceae</taxon>
        <taxon>Longispora</taxon>
    </lineage>
</organism>
<dbReference type="RefSeq" id="WP_197001602.1">
    <property type="nucleotide sequence ID" value="NZ_BONS01000033.1"/>
</dbReference>
<gene>
    <name evidence="1" type="ORF">IW245_000547</name>
</gene>
<dbReference type="Proteomes" id="UP000622552">
    <property type="component" value="Unassembled WGS sequence"/>
</dbReference>
<protein>
    <submittedName>
        <fullName evidence="1">Uncharacterized protein</fullName>
    </submittedName>
</protein>
<dbReference type="AlphaFoldDB" id="A0A8J7GMI9"/>
<proteinExistence type="predicted"/>
<evidence type="ECO:0000313" key="1">
    <source>
        <dbReference type="EMBL" id="MBG6134353.1"/>
    </source>
</evidence>
<comment type="caution">
    <text evidence="1">The sequence shown here is derived from an EMBL/GenBank/DDBJ whole genome shotgun (WGS) entry which is preliminary data.</text>
</comment>
<reference evidence="1" key="1">
    <citation type="submission" date="2020-11" db="EMBL/GenBank/DDBJ databases">
        <title>Sequencing the genomes of 1000 actinobacteria strains.</title>
        <authorList>
            <person name="Klenk H.-P."/>
        </authorList>
    </citation>
    <scope>NUCLEOTIDE SEQUENCE</scope>
    <source>
        <strain evidence="1">DSM 45356</strain>
    </source>
</reference>
<name>A0A8J7GMI9_9ACTN</name>
<dbReference type="EMBL" id="JADOUF010000001">
    <property type="protein sequence ID" value="MBG6134353.1"/>
    <property type="molecule type" value="Genomic_DNA"/>
</dbReference>